<dbReference type="SMART" id="SM00028">
    <property type="entry name" value="TPR"/>
    <property type="match status" value="4"/>
</dbReference>
<reference evidence="8 9" key="1">
    <citation type="submission" date="2019-07" db="EMBL/GenBank/DDBJ databases">
        <title>Whole genome shotgun sequence of Brevifollis gellanilyticus NBRC 108608.</title>
        <authorList>
            <person name="Hosoyama A."/>
            <person name="Uohara A."/>
            <person name="Ohji S."/>
            <person name="Ichikawa N."/>
        </authorList>
    </citation>
    <scope>NUCLEOTIDE SEQUENCE [LARGE SCALE GENOMIC DNA]</scope>
    <source>
        <strain evidence="8 9">NBRC 108608</strain>
    </source>
</reference>
<dbReference type="GO" id="GO:0005524">
    <property type="term" value="F:ATP binding"/>
    <property type="evidence" value="ECO:0007669"/>
    <property type="project" value="UniProtKB-UniRule"/>
</dbReference>
<dbReference type="RefSeq" id="WP_146854414.1">
    <property type="nucleotide sequence ID" value="NZ_BKAG01000050.1"/>
</dbReference>
<keyword evidence="6" id="KW-0812">Transmembrane</keyword>
<evidence type="ECO:0000256" key="3">
    <source>
        <dbReference type="ARBA" id="ARBA00022777"/>
    </source>
</evidence>
<dbReference type="SMART" id="SM00220">
    <property type="entry name" value="S_TKc"/>
    <property type="match status" value="1"/>
</dbReference>
<dbReference type="PROSITE" id="PS50011">
    <property type="entry name" value="PROTEIN_KINASE_DOM"/>
    <property type="match status" value="1"/>
</dbReference>
<dbReference type="PROSITE" id="PS00108">
    <property type="entry name" value="PROTEIN_KINASE_ST"/>
    <property type="match status" value="1"/>
</dbReference>
<dbReference type="Proteomes" id="UP000321577">
    <property type="component" value="Unassembled WGS sequence"/>
</dbReference>
<evidence type="ECO:0000256" key="2">
    <source>
        <dbReference type="ARBA" id="ARBA00022741"/>
    </source>
</evidence>
<evidence type="ECO:0000256" key="1">
    <source>
        <dbReference type="ARBA" id="ARBA00022679"/>
    </source>
</evidence>
<dbReference type="SUPFAM" id="SSF48452">
    <property type="entry name" value="TPR-like"/>
    <property type="match status" value="1"/>
</dbReference>
<accession>A0A512MFG1</accession>
<feature type="binding site" evidence="5">
    <location>
        <position position="68"/>
    </location>
    <ligand>
        <name>ATP</name>
        <dbReference type="ChEBI" id="CHEBI:30616"/>
    </ligand>
</feature>
<dbReference type="InterPro" id="IPR011990">
    <property type="entry name" value="TPR-like_helical_dom_sf"/>
</dbReference>
<organism evidence="8 9">
    <name type="scientific">Brevifollis gellanilyticus</name>
    <dbReference type="NCBI Taxonomy" id="748831"/>
    <lineage>
        <taxon>Bacteria</taxon>
        <taxon>Pseudomonadati</taxon>
        <taxon>Verrucomicrobiota</taxon>
        <taxon>Verrucomicrobiia</taxon>
        <taxon>Verrucomicrobiales</taxon>
        <taxon>Verrucomicrobiaceae</taxon>
    </lineage>
</organism>
<feature type="transmembrane region" description="Helical" evidence="6">
    <location>
        <begin position="358"/>
        <end position="379"/>
    </location>
</feature>
<dbReference type="InterPro" id="IPR011009">
    <property type="entry name" value="Kinase-like_dom_sf"/>
</dbReference>
<dbReference type="PANTHER" id="PTHR43289:SF6">
    <property type="entry name" value="SERINE_THREONINE-PROTEIN KINASE NEKL-3"/>
    <property type="match status" value="1"/>
</dbReference>
<sequence length="877" mass="97604">MSNPHYNLIAGNERDILAQMIADEEMQEAGVDGFIGPYRLVECLGEGGFGFVWRAEQTEPVRRDVALKVLKRGMDTAQVLARFSLEQQALASMEHPHIAALLDAGVTHDGRPYFAMELVRGKALTDYCQDKALPWQDRVALFRDVCGGVQHAHQKGMIHRDLKPSNILVAEVDGKPVPKIIDFGIAKAMTGMPMQEAFFTRVGHVMGTPLYMSPEQLAGSKDIDIRSDVYALGVLFYEMLTGSLPYHSLVKETTSVTEMLRILNDERPVRPSVKVTETVKMTAVREAMQQKALKHVTGIPVDLDWIILKALENERDRRYDSVALLMADVEHFLRDEPVLARPPSLSYLAGRWIKRNRLVFAAACVCLCAICGGAAVALWQAHEARLAQRVAETESARAQQESARAQQAVGFLTAMLDRVATEIFNGRNPEAMKLALENSQQTIDELSHDPALQAELYRRVGWLYEAMGERKLALPLIQAHMKALGKIHGRDSQIALDAELAFLTKTIDHGARSSAPPLVEDLLKRLTEQGKGRSGFWFMTKRQLVRAWTKLEQPVKASKAAREVLEEMKGLDLPATTVFSVRASCIDALREAKEYDMAERVAADALEMLRDEPTIKGRHEWVEDKLIEVMRDRGHFQKAMDVLAARVERLKIQGGDDPRPLITALLALGVAASNAGKVDAAIQHASEAHATVSQLAPTAEALKTPGSLQTLRDAQVDALCDLASYESRAKKHVEAIAHAREAYRIADELGNVTRMGESLQRLADAQTQAGDLDGAFETYQLSSERSGRRGANYLRWHEDLQSMCEIRLKQGRAEEALKLAVELWHKEMESKEARADKGHLSGVARLGLNCHQAWVKKHPGETGPAEVEEWREVVKRR</sequence>
<dbReference type="Gene3D" id="3.30.200.20">
    <property type="entry name" value="Phosphorylase Kinase, domain 1"/>
    <property type="match status" value="1"/>
</dbReference>
<feature type="domain" description="Protein kinase" evidence="7">
    <location>
        <begin position="38"/>
        <end position="333"/>
    </location>
</feature>
<dbReference type="Gene3D" id="1.25.40.10">
    <property type="entry name" value="Tetratricopeptide repeat domain"/>
    <property type="match status" value="2"/>
</dbReference>
<protein>
    <recommendedName>
        <fullName evidence="7">Protein kinase domain-containing protein</fullName>
    </recommendedName>
</protein>
<dbReference type="PANTHER" id="PTHR43289">
    <property type="entry name" value="MITOGEN-ACTIVATED PROTEIN KINASE KINASE KINASE 20-RELATED"/>
    <property type="match status" value="1"/>
</dbReference>
<dbReference type="PROSITE" id="PS00107">
    <property type="entry name" value="PROTEIN_KINASE_ATP"/>
    <property type="match status" value="1"/>
</dbReference>
<comment type="caution">
    <text evidence="8">The sequence shown here is derived from an EMBL/GenBank/DDBJ whole genome shotgun (WGS) entry which is preliminary data.</text>
</comment>
<keyword evidence="4 5" id="KW-0067">ATP-binding</keyword>
<keyword evidence="6" id="KW-1133">Transmembrane helix</keyword>
<dbReference type="GO" id="GO:0004674">
    <property type="term" value="F:protein serine/threonine kinase activity"/>
    <property type="evidence" value="ECO:0007669"/>
    <property type="project" value="TreeGrafter"/>
</dbReference>
<dbReference type="InterPro" id="IPR017441">
    <property type="entry name" value="Protein_kinase_ATP_BS"/>
</dbReference>
<evidence type="ECO:0000259" key="7">
    <source>
        <dbReference type="PROSITE" id="PS50011"/>
    </source>
</evidence>
<dbReference type="SUPFAM" id="SSF56112">
    <property type="entry name" value="Protein kinase-like (PK-like)"/>
    <property type="match status" value="1"/>
</dbReference>
<keyword evidence="1" id="KW-0808">Transferase</keyword>
<keyword evidence="6" id="KW-0472">Membrane</keyword>
<evidence type="ECO:0000256" key="6">
    <source>
        <dbReference type="SAM" id="Phobius"/>
    </source>
</evidence>
<keyword evidence="2 5" id="KW-0547">Nucleotide-binding</keyword>
<dbReference type="InterPro" id="IPR019734">
    <property type="entry name" value="TPR_rpt"/>
</dbReference>
<proteinExistence type="predicted"/>
<evidence type="ECO:0000313" key="9">
    <source>
        <dbReference type="Proteomes" id="UP000321577"/>
    </source>
</evidence>
<dbReference type="InterPro" id="IPR000719">
    <property type="entry name" value="Prot_kinase_dom"/>
</dbReference>
<name>A0A512MFG1_9BACT</name>
<evidence type="ECO:0000256" key="5">
    <source>
        <dbReference type="PROSITE-ProRule" id="PRU10141"/>
    </source>
</evidence>
<keyword evidence="9" id="KW-1185">Reference proteome</keyword>
<dbReference type="InterPro" id="IPR008271">
    <property type="entry name" value="Ser/Thr_kinase_AS"/>
</dbReference>
<evidence type="ECO:0000256" key="4">
    <source>
        <dbReference type="ARBA" id="ARBA00022840"/>
    </source>
</evidence>
<keyword evidence="3" id="KW-0418">Kinase</keyword>
<dbReference type="OrthoDB" id="9801841at2"/>
<gene>
    <name evidence="8" type="ORF">BGE01nite_47660</name>
</gene>
<dbReference type="Pfam" id="PF00069">
    <property type="entry name" value="Pkinase"/>
    <property type="match status" value="1"/>
</dbReference>
<dbReference type="CDD" id="cd14014">
    <property type="entry name" value="STKc_PknB_like"/>
    <property type="match status" value="1"/>
</dbReference>
<dbReference type="EMBL" id="BKAG01000050">
    <property type="protein sequence ID" value="GEP45475.1"/>
    <property type="molecule type" value="Genomic_DNA"/>
</dbReference>
<dbReference type="AlphaFoldDB" id="A0A512MFG1"/>
<dbReference type="Gene3D" id="1.10.510.10">
    <property type="entry name" value="Transferase(Phosphotransferase) domain 1"/>
    <property type="match status" value="1"/>
</dbReference>
<evidence type="ECO:0000313" key="8">
    <source>
        <dbReference type="EMBL" id="GEP45475.1"/>
    </source>
</evidence>